<dbReference type="RefSeq" id="WP_066618230.1">
    <property type="nucleotide sequence ID" value="NZ_FQXL01000012.1"/>
</dbReference>
<gene>
    <name evidence="2" type="ORF">CLMAG_08400</name>
</gene>
<dbReference type="Pfam" id="PF10710">
    <property type="entry name" value="DUF2512"/>
    <property type="match status" value="1"/>
</dbReference>
<keyword evidence="1" id="KW-0812">Transmembrane</keyword>
<evidence type="ECO:0008006" key="4">
    <source>
        <dbReference type="Google" id="ProtNLM"/>
    </source>
</evidence>
<proteinExistence type="predicted"/>
<accession>A0A161Y672</accession>
<dbReference type="PATRIC" id="fig|1121326.3.peg.798"/>
<evidence type="ECO:0000313" key="2">
    <source>
        <dbReference type="EMBL" id="KZL93789.1"/>
    </source>
</evidence>
<dbReference type="InterPro" id="IPR019649">
    <property type="entry name" value="DUF2512"/>
</dbReference>
<protein>
    <recommendedName>
        <fullName evidence="4">DUF2512 family protein</fullName>
    </recommendedName>
</protein>
<dbReference type="AlphaFoldDB" id="A0A161Y672"/>
<dbReference type="OrthoDB" id="1926204at2"/>
<dbReference type="Proteomes" id="UP000076603">
    <property type="component" value="Unassembled WGS sequence"/>
</dbReference>
<keyword evidence="1" id="KW-0472">Membrane</keyword>
<feature type="transmembrane region" description="Helical" evidence="1">
    <location>
        <begin position="29"/>
        <end position="47"/>
    </location>
</feature>
<name>A0A161Y672_9CLOT</name>
<organism evidence="2 3">
    <name type="scientific">Clostridium magnum DSM 2767</name>
    <dbReference type="NCBI Taxonomy" id="1121326"/>
    <lineage>
        <taxon>Bacteria</taxon>
        <taxon>Bacillati</taxon>
        <taxon>Bacillota</taxon>
        <taxon>Clostridia</taxon>
        <taxon>Eubacteriales</taxon>
        <taxon>Clostridiaceae</taxon>
        <taxon>Clostridium</taxon>
    </lineage>
</organism>
<sequence>MTGIIMKVITYPFILIVSDYLFRDIYYSYIYQPIFIAVILAVAGNLMELSLLKLGTLLISTAADFLLAFVIIYFSQFILPGSRVTLMGAALASTLLALAEYFQHLYLIRSGKTEKSE</sequence>
<comment type="caution">
    <text evidence="2">The sequence shown here is derived from an EMBL/GenBank/DDBJ whole genome shotgun (WGS) entry which is preliminary data.</text>
</comment>
<dbReference type="EMBL" id="LWAE01000001">
    <property type="protein sequence ID" value="KZL93789.1"/>
    <property type="molecule type" value="Genomic_DNA"/>
</dbReference>
<feature type="transmembrane region" description="Helical" evidence="1">
    <location>
        <begin position="84"/>
        <end position="102"/>
    </location>
</feature>
<dbReference type="STRING" id="1121326.CLMAG_08400"/>
<keyword evidence="1" id="KW-1133">Transmembrane helix</keyword>
<reference evidence="2 3" key="1">
    <citation type="submission" date="2016-04" db="EMBL/GenBank/DDBJ databases">
        <title>Genome sequence of Clostridium magnum DSM 2767.</title>
        <authorList>
            <person name="Poehlein A."/>
            <person name="Uhlig R."/>
            <person name="Fischer R."/>
            <person name="Bahl H."/>
            <person name="Daniel R."/>
        </authorList>
    </citation>
    <scope>NUCLEOTIDE SEQUENCE [LARGE SCALE GENOMIC DNA]</scope>
    <source>
        <strain evidence="2 3">DSM 2767</strain>
    </source>
</reference>
<keyword evidence="3" id="KW-1185">Reference proteome</keyword>
<feature type="transmembrane region" description="Helical" evidence="1">
    <location>
        <begin position="54"/>
        <end position="78"/>
    </location>
</feature>
<evidence type="ECO:0000256" key="1">
    <source>
        <dbReference type="SAM" id="Phobius"/>
    </source>
</evidence>
<evidence type="ECO:0000313" key="3">
    <source>
        <dbReference type="Proteomes" id="UP000076603"/>
    </source>
</evidence>